<dbReference type="PANTHER" id="PTHR47592:SF31">
    <property type="entry name" value="ZINC FINGER, CCHC-TYPE-RELATED"/>
    <property type="match status" value="1"/>
</dbReference>
<gene>
    <name evidence="3" type="ordered locus">LOC_Os12g26010</name>
</gene>
<dbReference type="InterPro" id="IPR002048">
    <property type="entry name" value="EF_hand_dom"/>
</dbReference>
<dbReference type="PANTHER" id="PTHR47592">
    <property type="entry name" value="PBF68 PROTEIN"/>
    <property type="match status" value="1"/>
</dbReference>
<dbReference type="EMBL" id="DP000011">
    <property type="protein sequence ID" value="ABA98032.2"/>
    <property type="molecule type" value="Genomic_DNA"/>
</dbReference>
<protein>
    <submittedName>
        <fullName evidence="3">Retrotransposon protein, putative, Ty1-copia subclass</fullName>
    </submittedName>
</protein>
<dbReference type="AlphaFoldDB" id="Q2QRY1"/>
<reference evidence="3" key="3">
    <citation type="submission" date="2006-01" db="EMBL/GenBank/DDBJ databases">
        <authorList>
            <person name="Buell R."/>
        </authorList>
    </citation>
    <scope>NUCLEOTIDE SEQUENCE</scope>
</reference>
<evidence type="ECO:0000259" key="2">
    <source>
        <dbReference type="PROSITE" id="PS50222"/>
    </source>
</evidence>
<dbReference type="PROSITE" id="PS50222">
    <property type="entry name" value="EF_HAND_2"/>
    <property type="match status" value="1"/>
</dbReference>
<evidence type="ECO:0000313" key="3">
    <source>
        <dbReference type="EMBL" id="ABA98032.2"/>
    </source>
</evidence>
<reference evidence="3" key="1">
    <citation type="journal article" date="2005" name="BMC Biol.">
        <title>The sequence of rice chromosomes 11 and 12, rich in disease resistance genes and recent gene duplications.</title>
        <authorList>
            <consortium name="The rice chromosomes 11 and 12 sequencing consortia"/>
        </authorList>
    </citation>
    <scope>NUCLEOTIDE SEQUENCE [LARGE SCALE GENOMIC DNA]</scope>
</reference>
<reference evidence="3" key="2">
    <citation type="submission" date="2005-04" db="EMBL/GenBank/DDBJ databases">
        <authorList>
            <person name="Buell C.R."/>
            <person name="Wing R.A."/>
            <person name="McCombie W.A."/>
            <person name="Ouyang S."/>
        </authorList>
    </citation>
    <scope>NUCLEOTIDE SEQUENCE</scope>
</reference>
<proteinExistence type="predicted"/>
<dbReference type="GO" id="GO:0005509">
    <property type="term" value="F:calcium ion binding"/>
    <property type="evidence" value="ECO:0007669"/>
    <property type="project" value="InterPro"/>
</dbReference>
<feature type="region of interest" description="Disordered" evidence="1">
    <location>
        <begin position="75"/>
        <end position="123"/>
    </location>
</feature>
<evidence type="ECO:0000256" key="1">
    <source>
        <dbReference type="SAM" id="MobiDB-lite"/>
    </source>
</evidence>
<feature type="domain" description="EF-hand" evidence="2">
    <location>
        <begin position="273"/>
        <end position="308"/>
    </location>
</feature>
<sequence length="323" mass="35239">MADNRSVVEHAHEIQTMAKELELLKCVLPDKFVAECIIAKLPPSWRGFGTALKHKRQEYSVEGLIASLDVEEKAREKDAASKGDGGQSTANVVHKAQNKSKGKYKAQQTTNFKKKKNNNNPNQDERTCFVCGQPVNQSTNWWVDTGGNVEPNQLTATAKNARAISHYENAGDMLLRLLSLRLAAEDEIHALLAIMELGAFLHSLLLRPAARDEINAFMSAWSSARSSAYSAPVWQSPLLIPSSSTWVPSSLIDVLASILTELIVGPCCPIITLDQAEVTEAFRAFDCKGNGFISAIELTRSIADTATPTASSSFYLTVGPITH</sequence>
<organism evidence="3">
    <name type="scientific">Oryza sativa subsp. japonica</name>
    <name type="common">Rice</name>
    <dbReference type="NCBI Taxonomy" id="39947"/>
    <lineage>
        <taxon>Eukaryota</taxon>
        <taxon>Viridiplantae</taxon>
        <taxon>Streptophyta</taxon>
        <taxon>Embryophyta</taxon>
        <taxon>Tracheophyta</taxon>
        <taxon>Spermatophyta</taxon>
        <taxon>Magnoliopsida</taxon>
        <taxon>Liliopsida</taxon>
        <taxon>Poales</taxon>
        <taxon>Poaceae</taxon>
        <taxon>BOP clade</taxon>
        <taxon>Oryzoideae</taxon>
        <taxon>Oryzeae</taxon>
        <taxon>Oryzinae</taxon>
        <taxon>Oryza</taxon>
        <taxon>Oryza sativa</taxon>
    </lineage>
</organism>
<dbReference type="Pfam" id="PF14223">
    <property type="entry name" value="Retrotran_gag_2"/>
    <property type="match status" value="1"/>
</dbReference>
<accession>Q2QRY1</accession>
<name>Q2QRY1_ORYSJ</name>